<organism evidence="2 3">
    <name type="scientific">Candidatus Magasanikbacteria bacterium GW2011_GWC2_37_14</name>
    <dbReference type="NCBI Taxonomy" id="1619046"/>
    <lineage>
        <taxon>Bacteria</taxon>
        <taxon>Candidatus Magasanikiibacteriota</taxon>
    </lineage>
</organism>
<evidence type="ECO:0000313" key="3">
    <source>
        <dbReference type="Proteomes" id="UP000034849"/>
    </source>
</evidence>
<protein>
    <submittedName>
        <fullName evidence="2">Glycosyl transferase, family 2</fullName>
    </submittedName>
</protein>
<dbReference type="CDD" id="cd04179">
    <property type="entry name" value="DPM_DPG-synthase_like"/>
    <property type="match status" value="1"/>
</dbReference>
<dbReference type="Gene3D" id="3.90.550.10">
    <property type="entry name" value="Spore Coat Polysaccharide Biosynthesis Protein SpsA, Chain A"/>
    <property type="match status" value="1"/>
</dbReference>
<sequence>MFLAIVPAFNEEKNIGSVVRDLFNHGGVDKVVVIDDGSVDNTAGEAEKAGAEVLKHSLNCGQGMALQTGHEYAKMMGADYIVHFDADGQFLSTEIAEAWQYLKNSKANILFGSRFLNKKSQIPFFKRVVLIPLGRLVNRFWGAIPLTDPQAGFRILDKRAIEKIQIDQPRMAHATEILIKTKKYNLQYVEYPVYVIYHRFGQNFSGGLKIIKDLLLGKFVK</sequence>
<dbReference type="Proteomes" id="UP000034849">
    <property type="component" value="Unassembled WGS sequence"/>
</dbReference>
<dbReference type="EMBL" id="LBSX01000006">
    <property type="protein sequence ID" value="KKQ27729.1"/>
    <property type="molecule type" value="Genomic_DNA"/>
</dbReference>
<gene>
    <name evidence="2" type="ORF">US42_C0006G0036</name>
</gene>
<dbReference type="GO" id="GO:0016740">
    <property type="term" value="F:transferase activity"/>
    <property type="evidence" value="ECO:0007669"/>
    <property type="project" value="UniProtKB-KW"/>
</dbReference>
<dbReference type="InterPro" id="IPR029044">
    <property type="entry name" value="Nucleotide-diphossugar_trans"/>
</dbReference>
<reference evidence="2 3" key="1">
    <citation type="journal article" date="2015" name="Nature">
        <title>rRNA introns, odd ribosomes, and small enigmatic genomes across a large radiation of phyla.</title>
        <authorList>
            <person name="Brown C.T."/>
            <person name="Hug L.A."/>
            <person name="Thomas B.C."/>
            <person name="Sharon I."/>
            <person name="Castelle C.J."/>
            <person name="Singh A."/>
            <person name="Wilkins M.J."/>
            <person name="Williams K.H."/>
            <person name="Banfield J.F."/>
        </authorList>
    </citation>
    <scope>NUCLEOTIDE SEQUENCE [LARGE SCALE GENOMIC DNA]</scope>
</reference>
<dbReference type="AlphaFoldDB" id="A0A0G0IUA1"/>
<accession>A0A0G0IUA1</accession>
<evidence type="ECO:0000259" key="1">
    <source>
        <dbReference type="Pfam" id="PF00535"/>
    </source>
</evidence>
<keyword evidence="2" id="KW-0808">Transferase</keyword>
<evidence type="ECO:0000313" key="2">
    <source>
        <dbReference type="EMBL" id="KKQ27729.1"/>
    </source>
</evidence>
<name>A0A0G0IUA1_9BACT</name>
<proteinExistence type="predicted"/>
<dbReference type="PANTHER" id="PTHR48090">
    <property type="entry name" value="UNDECAPRENYL-PHOSPHATE 4-DEOXY-4-FORMAMIDO-L-ARABINOSE TRANSFERASE-RELATED"/>
    <property type="match status" value="1"/>
</dbReference>
<dbReference type="SUPFAM" id="SSF53448">
    <property type="entry name" value="Nucleotide-diphospho-sugar transferases"/>
    <property type="match status" value="1"/>
</dbReference>
<dbReference type="InterPro" id="IPR001173">
    <property type="entry name" value="Glyco_trans_2-like"/>
</dbReference>
<feature type="domain" description="Glycosyltransferase 2-like" evidence="1">
    <location>
        <begin position="5"/>
        <end position="164"/>
    </location>
</feature>
<dbReference type="STRING" id="1619046.US42_C0006G0036"/>
<dbReference type="PANTHER" id="PTHR48090:SF7">
    <property type="entry name" value="RFBJ PROTEIN"/>
    <property type="match status" value="1"/>
</dbReference>
<dbReference type="Pfam" id="PF00535">
    <property type="entry name" value="Glycos_transf_2"/>
    <property type="match status" value="1"/>
</dbReference>
<comment type="caution">
    <text evidence="2">The sequence shown here is derived from an EMBL/GenBank/DDBJ whole genome shotgun (WGS) entry which is preliminary data.</text>
</comment>
<dbReference type="InterPro" id="IPR050256">
    <property type="entry name" value="Glycosyltransferase_2"/>
</dbReference>